<evidence type="ECO:0000313" key="3">
    <source>
        <dbReference type="Proteomes" id="UP000039865"/>
    </source>
</evidence>
<feature type="compositionally biased region" description="Low complexity" evidence="1">
    <location>
        <begin position="283"/>
        <end position="293"/>
    </location>
</feature>
<gene>
    <name evidence="2" type="primary">Contig881.g955</name>
    <name evidence="2" type="ORF">STYLEM_16455</name>
</gene>
<feature type="region of interest" description="Disordered" evidence="1">
    <location>
        <begin position="280"/>
        <end position="306"/>
    </location>
</feature>
<feature type="compositionally biased region" description="Polar residues" evidence="1">
    <location>
        <begin position="236"/>
        <end position="253"/>
    </location>
</feature>
<feature type="compositionally biased region" description="Polar residues" evidence="1">
    <location>
        <begin position="346"/>
        <end position="355"/>
    </location>
</feature>
<keyword evidence="3" id="KW-1185">Reference proteome</keyword>
<dbReference type="AlphaFoldDB" id="A0A078B267"/>
<sequence length="638" mass="74219">MTTRQYSNSNLNTISSNMNGIITAADNNLVRAATAADYQLYGGQINNQMSGRNKGYQEDVMVKNQQSLRSHYKGKYSFKSSKLNINRPTSMQVLENNGIHCHKAKYFPSSKLSQQQSGEQQHFNVMRALKPQRSSKGLLNFQRMAAAFGDDLISEDIIELSRNNSNQDALFQDRPFLPIHSPQYSDKMYSDIQADLQSKQNVMNATGEFSGASERKMIPAFDWRKDQQQNQQSKQRTNINNKANQQSKQTNQKPIHKYKTFKKQLATFQRQMYNRKQMKLITQQQQQNQISQSQERHLPTDSQMSQTHDLGLKISNAKAHETSALNESPKELIVCRREPIIYKKPTNNEGQVHSCKNNEEVKRRRRRNRGRNQFKNKIGKNFQNEKINEPYQNQQQLRNFSGKSKFIKKSQNFGKDKAFKREAYDQFQRRIQKAKHLKPFEVSKNRQHTPHNTSQFLAQDFMNRKCQEISIDIEFSEMKDSTEQNIVNKWQNEKAQEGRNCQQKEREFRLDMFGDSQQSTSVGDISGEEDLYQEQHRLSSQPGLTMQGMVDEDMFTIDLSESEDSTINSPLKDYFITNADIVSQPVLTNHQTKMISIDDLDSNELMMTIESNQELITSLENELMKKMNMIKRNKLDLE</sequence>
<accession>A0A078B267</accession>
<dbReference type="InParanoid" id="A0A078B267"/>
<reference evidence="2 3" key="1">
    <citation type="submission" date="2014-06" db="EMBL/GenBank/DDBJ databases">
        <authorList>
            <person name="Swart Estienne"/>
        </authorList>
    </citation>
    <scope>NUCLEOTIDE SEQUENCE [LARGE SCALE GENOMIC DNA]</scope>
    <source>
        <strain evidence="2 3">130c</strain>
    </source>
</reference>
<proteinExistence type="predicted"/>
<feature type="region of interest" description="Disordered" evidence="1">
    <location>
        <begin position="346"/>
        <end position="374"/>
    </location>
</feature>
<organism evidence="2 3">
    <name type="scientific">Stylonychia lemnae</name>
    <name type="common">Ciliate</name>
    <dbReference type="NCBI Taxonomy" id="5949"/>
    <lineage>
        <taxon>Eukaryota</taxon>
        <taxon>Sar</taxon>
        <taxon>Alveolata</taxon>
        <taxon>Ciliophora</taxon>
        <taxon>Intramacronucleata</taxon>
        <taxon>Spirotrichea</taxon>
        <taxon>Stichotrichia</taxon>
        <taxon>Sporadotrichida</taxon>
        <taxon>Oxytrichidae</taxon>
        <taxon>Stylonychinae</taxon>
        <taxon>Stylonychia</taxon>
    </lineage>
</organism>
<dbReference type="Proteomes" id="UP000039865">
    <property type="component" value="Unassembled WGS sequence"/>
</dbReference>
<feature type="compositionally biased region" description="Basic residues" evidence="1">
    <location>
        <begin position="363"/>
        <end position="374"/>
    </location>
</feature>
<name>A0A078B267_STYLE</name>
<feature type="region of interest" description="Disordered" evidence="1">
    <location>
        <begin position="224"/>
        <end position="257"/>
    </location>
</feature>
<evidence type="ECO:0000256" key="1">
    <source>
        <dbReference type="SAM" id="MobiDB-lite"/>
    </source>
</evidence>
<dbReference type="EMBL" id="CCKQ01015536">
    <property type="protein sequence ID" value="CDW87352.1"/>
    <property type="molecule type" value="Genomic_DNA"/>
</dbReference>
<evidence type="ECO:0000313" key="2">
    <source>
        <dbReference type="EMBL" id="CDW87352.1"/>
    </source>
</evidence>
<protein>
    <submittedName>
        <fullName evidence="2">Uncharacterized protein</fullName>
    </submittedName>
</protein>